<dbReference type="PANTHER" id="PTHR15644:SF2">
    <property type="entry name" value="OSTEOPETROSIS-ASSOCIATED TRANSMEMBRANE PROTEIN 1"/>
    <property type="match status" value="1"/>
</dbReference>
<proteinExistence type="predicted"/>
<evidence type="ECO:0000313" key="3">
    <source>
        <dbReference type="Proteomes" id="UP001200034"/>
    </source>
</evidence>
<evidence type="ECO:0000256" key="1">
    <source>
        <dbReference type="SAM" id="Phobius"/>
    </source>
</evidence>
<comment type="caution">
    <text evidence="2">The sequence shown here is derived from an EMBL/GenBank/DDBJ whole genome shotgun (WGS) entry which is preliminary data.</text>
</comment>
<keyword evidence="1" id="KW-0812">Transmembrane</keyword>
<sequence>TCNDLLHRLADKQSRYVDCTTTHAIPVDDNRVCGSCKQQNDNMTEDYHLLMEKCSDVYKDADRLNIVITTHQLLEGLWNKANCENCYGSGGHKLDNFTKLYDDFLICNRTTNAQDICTKCKAQYLEMNDFYKDLEKLQNRQICFDIQDIMNRTRVMWSKQLKCCQREVQMTTFLSSVGVVALLPLLLFYGAAVVLTKRREARHGLLNEQEPELDAPSTSQLITAAILATPIEPTAVEAAKTEKISALLRIHEESSDLSSDEE</sequence>
<feature type="non-terminal residue" evidence="2">
    <location>
        <position position="1"/>
    </location>
</feature>
<dbReference type="InterPro" id="IPR019172">
    <property type="entry name" value="Osteopetrosis-assoc_TM_1"/>
</dbReference>
<protein>
    <recommendedName>
        <fullName evidence="4">Osteopetrosis-associated transmembrane protein 1</fullName>
    </recommendedName>
</protein>
<evidence type="ECO:0008006" key="4">
    <source>
        <dbReference type="Google" id="ProtNLM"/>
    </source>
</evidence>
<dbReference type="PANTHER" id="PTHR15644">
    <property type="entry name" value="OSTEOPETROSIS ASSOCIATED TRANSMEMBRANE PROTEIN 1"/>
    <property type="match status" value="1"/>
</dbReference>
<reference evidence="2" key="1">
    <citation type="journal article" date="2021" name="Mol. Ecol. Resour.">
        <title>Phylogenomic analyses of the genus Drosophila reveals genomic signals of climate adaptation.</title>
        <authorList>
            <person name="Li F."/>
            <person name="Rane R.V."/>
            <person name="Luria V."/>
            <person name="Xiong Z."/>
            <person name="Chen J."/>
            <person name="Li Z."/>
            <person name="Catullo R.A."/>
            <person name="Griffin P.C."/>
            <person name="Schiffer M."/>
            <person name="Pearce S."/>
            <person name="Lee S.F."/>
            <person name="McElroy K."/>
            <person name="Stocker A."/>
            <person name="Shirriffs J."/>
            <person name="Cockerell F."/>
            <person name="Coppin C."/>
            <person name="Sgro C.M."/>
            <person name="Karger A."/>
            <person name="Cain J.W."/>
            <person name="Weber J.A."/>
            <person name="Santpere G."/>
            <person name="Kirschner M.W."/>
            <person name="Hoffmann A.A."/>
            <person name="Oakeshott J.G."/>
            <person name="Zhang G."/>
        </authorList>
    </citation>
    <scope>NUCLEOTIDE SEQUENCE</scope>
    <source>
        <strain evidence="2">BGI-SZ-2011g</strain>
    </source>
</reference>
<keyword evidence="1" id="KW-1133">Transmembrane helix</keyword>
<accession>A0AAD4JVJ5</accession>
<keyword evidence="3" id="KW-1185">Reference proteome</keyword>
<dbReference type="Proteomes" id="UP001200034">
    <property type="component" value="Unassembled WGS sequence"/>
</dbReference>
<feature type="non-terminal residue" evidence="2">
    <location>
        <position position="262"/>
    </location>
</feature>
<evidence type="ECO:0000313" key="2">
    <source>
        <dbReference type="EMBL" id="KAH8365530.1"/>
    </source>
</evidence>
<feature type="transmembrane region" description="Helical" evidence="1">
    <location>
        <begin position="173"/>
        <end position="195"/>
    </location>
</feature>
<organism evidence="2 3">
    <name type="scientific">Drosophila rubida</name>
    <dbReference type="NCBI Taxonomy" id="30044"/>
    <lineage>
        <taxon>Eukaryota</taxon>
        <taxon>Metazoa</taxon>
        <taxon>Ecdysozoa</taxon>
        <taxon>Arthropoda</taxon>
        <taxon>Hexapoda</taxon>
        <taxon>Insecta</taxon>
        <taxon>Pterygota</taxon>
        <taxon>Neoptera</taxon>
        <taxon>Endopterygota</taxon>
        <taxon>Diptera</taxon>
        <taxon>Brachycera</taxon>
        <taxon>Muscomorpha</taxon>
        <taxon>Ephydroidea</taxon>
        <taxon>Drosophilidae</taxon>
        <taxon>Drosophila</taxon>
    </lineage>
</organism>
<gene>
    <name evidence="2" type="ORF">KR093_001693</name>
</gene>
<dbReference type="GO" id="GO:0005829">
    <property type="term" value="C:cytosol"/>
    <property type="evidence" value="ECO:0007669"/>
    <property type="project" value="TreeGrafter"/>
</dbReference>
<keyword evidence="1" id="KW-0472">Membrane</keyword>
<dbReference type="AlphaFoldDB" id="A0AAD4JVJ5"/>
<name>A0AAD4JVJ5_9MUSC</name>
<dbReference type="Pfam" id="PF09777">
    <property type="entry name" value="OSTMP1"/>
    <property type="match status" value="1"/>
</dbReference>
<dbReference type="EMBL" id="JAJJHW010002774">
    <property type="protein sequence ID" value="KAH8365530.1"/>
    <property type="molecule type" value="Genomic_DNA"/>
</dbReference>